<protein>
    <submittedName>
        <fullName evidence="1">Uncharacterized protein</fullName>
    </submittedName>
</protein>
<evidence type="ECO:0000313" key="2">
    <source>
        <dbReference type="Proteomes" id="UP000034181"/>
    </source>
</evidence>
<proteinExistence type="predicted"/>
<evidence type="ECO:0000313" key="1">
    <source>
        <dbReference type="EMBL" id="KKQ73676.1"/>
    </source>
</evidence>
<dbReference type="Proteomes" id="UP000034181">
    <property type="component" value="Unassembled WGS sequence"/>
</dbReference>
<sequence length="83" mass="9169">MSGQVIKVSCKCGYLLFKYFKHKRGKLIKLFLDEIREDNVVVSGLANGARPVCPNCQSELGVVGLVKGRPAIKVNHGTIRLRT</sequence>
<comment type="caution">
    <text evidence="1">The sequence shown here is derived from an EMBL/GenBank/DDBJ whole genome shotgun (WGS) entry which is preliminary data.</text>
</comment>
<accession>A0A0G0N9A6</accession>
<dbReference type="EMBL" id="LBUZ01000056">
    <property type="protein sequence ID" value="KKQ73676.1"/>
    <property type="molecule type" value="Genomic_DNA"/>
</dbReference>
<reference evidence="1 2" key="1">
    <citation type="journal article" date="2015" name="Nature">
        <title>rRNA introns, odd ribosomes, and small enigmatic genomes across a large radiation of phyla.</title>
        <authorList>
            <person name="Brown C.T."/>
            <person name="Hug L.A."/>
            <person name="Thomas B.C."/>
            <person name="Sharon I."/>
            <person name="Castelle C.J."/>
            <person name="Singh A."/>
            <person name="Wilkins M.J."/>
            <person name="Williams K.H."/>
            <person name="Banfield J.F."/>
        </authorList>
    </citation>
    <scope>NUCLEOTIDE SEQUENCE [LARGE SCALE GENOMIC DNA]</scope>
</reference>
<organism evidence="1 2">
    <name type="scientific">Candidatus Woesebacteria bacterium GW2011_GWB1_38_5b</name>
    <dbReference type="NCBI Taxonomy" id="1618569"/>
    <lineage>
        <taxon>Bacteria</taxon>
        <taxon>Candidatus Woeseibacteriota</taxon>
    </lineage>
</organism>
<name>A0A0G0N9A6_9BACT</name>
<gene>
    <name evidence="1" type="ORF">US96_C0056G0002</name>
</gene>
<dbReference type="AlphaFoldDB" id="A0A0G0N9A6"/>